<keyword evidence="7" id="KW-1185">Reference proteome</keyword>
<dbReference type="InterPro" id="IPR009057">
    <property type="entry name" value="Homeodomain-like_sf"/>
</dbReference>
<reference evidence="6 7" key="1">
    <citation type="journal article" date="2015" name="Genome Announc.">
        <title>Genome Assemblies of Three Soil-Associated Devosia species: D. insulae, D. limi, and D. soli.</title>
        <authorList>
            <person name="Hassan Y.I."/>
            <person name="Lepp D."/>
            <person name="Zhou T."/>
        </authorList>
    </citation>
    <scope>NUCLEOTIDE SEQUENCE [LARGE SCALE GENOMIC DNA]</scope>
    <source>
        <strain evidence="6 7">DS-56</strain>
    </source>
</reference>
<dbReference type="InterPro" id="IPR041478">
    <property type="entry name" value="TetR_C_27"/>
</dbReference>
<evidence type="ECO:0000256" key="4">
    <source>
        <dbReference type="PROSITE-ProRule" id="PRU00335"/>
    </source>
</evidence>
<dbReference type="InterPro" id="IPR023772">
    <property type="entry name" value="DNA-bd_HTH_TetR-type_CS"/>
</dbReference>
<sequence length="192" mass="21205">MNEVLTRERILEAAEQVFRRFGPHKTTVVDVARLLGVSHGSVYRHFDSKIALRDAVVEGWLKRTSDPLAAIATSGQAPAQRLRLWFSTLLMLKREKVKGDPELFSVSRTIFAEAREVVARHVDTLVGQLETIIVDGIASGDFRPVDPRATAQAMFDATARFHDPAHGAEWSAPDVDAGFERVYALITAGIVV</sequence>
<evidence type="ECO:0000256" key="2">
    <source>
        <dbReference type="ARBA" id="ARBA00023125"/>
    </source>
</evidence>
<dbReference type="RefSeq" id="WP_069910487.1">
    <property type="nucleotide sequence ID" value="NZ_LAJE02000219.1"/>
</dbReference>
<gene>
    <name evidence="6" type="ORF">VW23_022060</name>
</gene>
<keyword evidence="1" id="KW-0805">Transcription regulation</keyword>
<dbReference type="PROSITE" id="PS01081">
    <property type="entry name" value="HTH_TETR_1"/>
    <property type="match status" value="1"/>
</dbReference>
<evidence type="ECO:0000313" key="6">
    <source>
        <dbReference type="EMBL" id="OEO30280.1"/>
    </source>
</evidence>
<dbReference type="PANTHER" id="PTHR30055:SF151">
    <property type="entry name" value="TRANSCRIPTIONAL REGULATORY PROTEIN"/>
    <property type="match status" value="1"/>
</dbReference>
<dbReference type="Gene3D" id="1.10.357.10">
    <property type="entry name" value="Tetracycline Repressor, domain 2"/>
    <property type="match status" value="1"/>
</dbReference>
<dbReference type="Pfam" id="PF00440">
    <property type="entry name" value="TetR_N"/>
    <property type="match status" value="1"/>
</dbReference>
<protein>
    <submittedName>
        <fullName evidence="6">TetR family transcriptional regulator</fullName>
    </submittedName>
</protein>
<dbReference type="GO" id="GO:0003700">
    <property type="term" value="F:DNA-binding transcription factor activity"/>
    <property type="evidence" value="ECO:0007669"/>
    <property type="project" value="TreeGrafter"/>
</dbReference>
<dbReference type="InterPro" id="IPR001647">
    <property type="entry name" value="HTH_TetR"/>
</dbReference>
<evidence type="ECO:0000256" key="3">
    <source>
        <dbReference type="ARBA" id="ARBA00023163"/>
    </source>
</evidence>
<dbReference type="PROSITE" id="PS50977">
    <property type="entry name" value="HTH_TETR_2"/>
    <property type="match status" value="1"/>
</dbReference>
<dbReference type="EMBL" id="LAJE02000219">
    <property type="protein sequence ID" value="OEO30280.1"/>
    <property type="molecule type" value="Genomic_DNA"/>
</dbReference>
<evidence type="ECO:0000313" key="7">
    <source>
        <dbReference type="Proteomes" id="UP000095463"/>
    </source>
</evidence>
<dbReference type="PANTHER" id="PTHR30055">
    <property type="entry name" value="HTH-TYPE TRANSCRIPTIONAL REGULATOR RUTR"/>
    <property type="match status" value="1"/>
</dbReference>
<keyword evidence="3" id="KW-0804">Transcription</keyword>
<dbReference type="Proteomes" id="UP000095463">
    <property type="component" value="Unassembled WGS sequence"/>
</dbReference>
<feature type="domain" description="HTH tetR-type" evidence="5">
    <location>
        <begin position="4"/>
        <end position="64"/>
    </location>
</feature>
<feature type="DNA-binding region" description="H-T-H motif" evidence="4">
    <location>
        <begin position="27"/>
        <end position="46"/>
    </location>
</feature>
<evidence type="ECO:0000259" key="5">
    <source>
        <dbReference type="PROSITE" id="PS50977"/>
    </source>
</evidence>
<dbReference type="GO" id="GO:0000976">
    <property type="term" value="F:transcription cis-regulatory region binding"/>
    <property type="evidence" value="ECO:0007669"/>
    <property type="project" value="TreeGrafter"/>
</dbReference>
<name>A0A1E5XNU4_9HYPH</name>
<accession>A0A1E5XNU4</accession>
<dbReference type="Pfam" id="PF17935">
    <property type="entry name" value="TetR_C_27"/>
    <property type="match status" value="1"/>
</dbReference>
<evidence type="ECO:0000256" key="1">
    <source>
        <dbReference type="ARBA" id="ARBA00023015"/>
    </source>
</evidence>
<dbReference type="InterPro" id="IPR036271">
    <property type="entry name" value="Tet_transcr_reg_TetR-rel_C_sf"/>
</dbReference>
<dbReference type="InterPro" id="IPR050109">
    <property type="entry name" value="HTH-type_TetR-like_transc_reg"/>
</dbReference>
<keyword evidence="2 4" id="KW-0238">DNA-binding</keyword>
<comment type="caution">
    <text evidence="6">The sequence shown here is derived from an EMBL/GenBank/DDBJ whole genome shotgun (WGS) entry which is preliminary data.</text>
</comment>
<dbReference type="SUPFAM" id="SSF46689">
    <property type="entry name" value="Homeodomain-like"/>
    <property type="match status" value="1"/>
</dbReference>
<dbReference type="PRINTS" id="PR00455">
    <property type="entry name" value="HTHTETR"/>
</dbReference>
<dbReference type="SUPFAM" id="SSF48498">
    <property type="entry name" value="Tetracyclin repressor-like, C-terminal domain"/>
    <property type="match status" value="1"/>
</dbReference>
<dbReference type="AlphaFoldDB" id="A0A1E5XNU4"/>
<organism evidence="6 7">
    <name type="scientific">Devosia insulae DS-56</name>
    <dbReference type="NCBI Taxonomy" id="1116389"/>
    <lineage>
        <taxon>Bacteria</taxon>
        <taxon>Pseudomonadati</taxon>
        <taxon>Pseudomonadota</taxon>
        <taxon>Alphaproteobacteria</taxon>
        <taxon>Hyphomicrobiales</taxon>
        <taxon>Devosiaceae</taxon>
        <taxon>Devosia</taxon>
    </lineage>
</organism>
<proteinExistence type="predicted"/>
<dbReference type="OrthoDB" id="9802802at2"/>